<dbReference type="EMBL" id="CAJPEX010007705">
    <property type="protein sequence ID" value="CAG0924455.1"/>
    <property type="molecule type" value="Genomic_DNA"/>
</dbReference>
<feature type="region of interest" description="Disordered" evidence="1">
    <location>
        <begin position="91"/>
        <end position="127"/>
    </location>
</feature>
<dbReference type="OrthoDB" id="6342841at2759"/>
<name>A0A7R9BZB5_9CRUS</name>
<dbReference type="InterPro" id="IPR050933">
    <property type="entry name" value="Circadian_TF"/>
</dbReference>
<dbReference type="Gene3D" id="3.30.450.20">
    <property type="entry name" value="PAS domain"/>
    <property type="match status" value="2"/>
</dbReference>
<evidence type="ECO:0000313" key="4">
    <source>
        <dbReference type="Proteomes" id="UP000678499"/>
    </source>
</evidence>
<dbReference type="AlphaFoldDB" id="A0A7R9BZB5"/>
<dbReference type="EMBL" id="OA889742">
    <property type="protein sequence ID" value="CAD7284303.1"/>
    <property type="molecule type" value="Genomic_DNA"/>
</dbReference>
<dbReference type="InterPro" id="IPR000014">
    <property type="entry name" value="PAS"/>
</dbReference>
<accession>A0A7R9BZB5</accession>
<dbReference type="Proteomes" id="UP000678499">
    <property type="component" value="Unassembled WGS sequence"/>
</dbReference>
<dbReference type="InterPro" id="IPR035965">
    <property type="entry name" value="PAS-like_dom_sf"/>
</dbReference>
<evidence type="ECO:0000256" key="1">
    <source>
        <dbReference type="SAM" id="MobiDB-lite"/>
    </source>
</evidence>
<dbReference type="PROSITE" id="PS50112">
    <property type="entry name" value="PAS"/>
    <property type="match status" value="1"/>
</dbReference>
<feature type="non-terminal residue" evidence="3">
    <location>
        <position position="1"/>
    </location>
</feature>
<evidence type="ECO:0000313" key="3">
    <source>
        <dbReference type="EMBL" id="CAD7284303.1"/>
    </source>
</evidence>
<dbReference type="PANTHER" id="PTHR23042">
    <property type="entry name" value="CIRCADIAN PROTEIN CLOCK/ARNT/BMAL/PAS"/>
    <property type="match status" value="1"/>
</dbReference>
<evidence type="ECO:0000259" key="2">
    <source>
        <dbReference type="PROSITE" id="PS50112"/>
    </source>
</evidence>
<proteinExistence type="predicted"/>
<sequence length="219" mass="24645">MVVTENVEQLIGHSPYDLMGQPIDFLVHPKDQEKVHSYLKLPEDGSTEPVYKLFQCRMSERSLSRTEPGRYVPMLVKGYFRKVSSNFSRRVRPRFSHPSGGDEEASGKTPLSTPSAPSSSSSTSTSSSVSVSVSASDDWALVAVVSPVKSFYEDHIPLMYASHDQYRTRHSIDGTMIEIDQRLLISTVAGYSVQEVLNMNAFNYIYEEDATYTQLLFKR</sequence>
<keyword evidence="4" id="KW-1185">Reference proteome</keyword>
<feature type="compositionally biased region" description="Low complexity" evidence="1">
    <location>
        <begin position="112"/>
        <end position="127"/>
    </location>
</feature>
<reference evidence="3" key="1">
    <citation type="submission" date="2020-11" db="EMBL/GenBank/DDBJ databases">
        <authorList>
            <person name="Tran Van P."/>
        </authorList>
    </citation>
    <scope>NUCLEOTIDE SEQUENCE</scope>
</reference>
<feature type="domain" description="PAS" evidence="2">
    <location>
        <begin position="1"/>
        <end position="46"/>
    </location>
</feature>
<dbReference type="SUPFAM" id="SSF55785">
    <property type="entry name" value="PYP-like sensor domain (PAS domain)"/>
    <property type="match status" value="1"/>
</dbReference>
<protein>
    <recommendedName>
        <fullName evidence="2">PAS domain-containing protein</fullName>
    </recommendedName>
</protein>
<organism evidence="3">
    <name type="scientific">Notodromas monacha</name>
    <dbReference type="NCBI Taxonomy" id="399045"/>
    <lineage>
        <taxon>Eukaryota</taxon>
        <taxon>Metazoa</taxon>
        <taxon>Ecdysozoa</taxon>
        <taxon>Arthropoda</taxon>
        <taxon>Crustacea</taxon>
        <taxon>Oligostraca</taxon>
        <taxon>Ostracoda</taxon>
        <taxon>Podocopa</taxon>
        <taxon>Podocopida</taxon>
        <taxon>Cypridocopina</taxon>
        <taxon>Cypridoidea</taxon>
        <taxon>Cyprididae</taxon>
        <taxon>Notodromas</taxon>
    </lineage>
</organism>
<gene>
    <name evidence="3" type="ORF">NMOB1V02_LOCUS11910</name>
</gene>